<evidence type="ECO:0000256" key="6">
    <source>
        <dbReference type="NCBIfam" id="TIGR00188"/>
    </source>
</evidence>
<comment type="caution">
    <text evidence="7">The sequence shown here is derived from an EMBL/GenBank/DDBJ whole genome shotgun (WGS) entry which is preliminary data.</text>
</comment>
<dbReference type="AlphaFoldDB" id="A0A0G1UCG7"/>
<evidence type="ECO:0000256" key="5">
    <source>
        <dbReference type="ARBA" id="ARBA00022884"/>
    </source>
</evidence>
<keyword evidence="2" id="KW-0540">Nuclease</keyword>
<evidence type="ECO:0000256" key="4">
    <source>
        <dbReference type="ARBA" id="ARBA00022801"/>
    </source>
</evidence>
<sequence>MLPKNRRLPRHNFLIAQKQGKSYRFPHLSIVYHPVSPINSQQSRFAIITSAKVHKHATARNRLRRHIYNLLQTGNFKPIIPADIIIIPRPSMLKLNHNQINLALNQVLSKISLL</sequence>
<dbReference type="InterPro" id="IPR000100">
    <property type="entry name" value="RNase_P"/>
</dbReference>
<evidence type="ECO:0000256" key="2">
    <source>
        <dbReference type="ARBA" id="ARBA00022722"/>
    </source>
</evidence>
<evidence type="ECO:0000313" key="7">
    <source>
        <dbReference type="EMBL" id="KKU55395.1"/>
    </source>
</evidence>
<name>A0A0G1UCG7_9BACT</name>
<dbReference type="GO" id="GO:0042781">
    <property type="term" value="F:3'-tRNA processing endoribonuclease activity"/>
    <property type="evidence" value="ECO:0007669"/>
    <property type="project" value="TreeGrafter"/>
</dbReference>
<organism evidence="7 8">
    <name type="scientific">Candidatus Amesbacteria bacterium GW2011_GWA2_47_11</name>
    <dbReference type="NCBI Taxonomy" id="1618357"/>
    <lineage>
        <taxon>Bacteria</taxon>
        <taxon>Candidatus Amesiibacteriota</taxon>
    </lineage>
</organism>
<dbReference type="Pfam" id="PF00825">
    <property type="entry name" value="Ribonuclease_P"/>
    <property type="match status" value="1"/>
</dbReference>
<dbReference type="Proteomes" id="UP000034607">
    <property type="component" value="Unassembled WGS sequence"/>
</dbReference>
<dbReference type="EC" id="3.1.26.5" evidence="6"/>
<evidence type="ECO:0000313" key="8">
    <source>
        <dbReference type="Proteomes" id="UP000034607"/>
    </source>
</evidence>
<proteinExistence type="predicted"/>
<dbReference type="PANTHER" id="PTHR33992:SF1">
    <property type="entry name" value="RIBONUCLEASE P PROTEIN COMPONENT"/>
    <property type="match status" value="1"/>
</dbReference>
<evidence type="ECO:0000256" key="1">
    <source>
        <dbReference type="ARBA" id="ARBA00022694"/>
    </source>
</evidence>
<protein>
    <recommendedName>
        <fullName evidence="6">Ribonuclease P protein component</fullName>
        <ecNumber evidence="6">3.1.26.5</ecNumber>
    </recommendedName>
</protein>
<dbReference type="PANTHER" id="PTHR33992">
    <property type="entry name" value="RIBONUCLEASE P PROTEIN COMPONENT"/>
    <property type="match status" value="1"/>
</dbReference>
<dbReference type="Gene3D" id="3.30.230.10">
    <property type="match status" value="1"/>
</dbReference>
<keyword evidence="3" id="KW-0255">Endonuclease</keyword>
<dbReference type="InterPro" id="IPR020568">
    <property type="entry name" value="Ribosomal_Su5_D2-typ_SF"/>
</dbReference>
<dbReference type="NCBIfam" id="TIGR00188">
    <property type="entry name" value="rnpA"/>
    <property type="match status" value="1"/>
</dbReference>
<keyword evidence="5" id="KW-0694">RNA-binding</keyword>
<dbReference type="GO" id="GO:0000049">
    <property type="term" value="F:tRNA binding"/>
    <property type="evidence" value="ECO:0007669"/>
    <property type="project" value="InterPro"/>
</dbReference>
<evidence type="ECO:0000256" key="3">
    <source>
        <dbReference type="ARBA" id="ARBA00022759"/>
    </source>
</evidence>
<dbReference type="GO" id="GO:0030677">
    <property type="term" value="C:ribonuclease P complex"/>
    <property type="evidence" value="ECO:0007669"/>
    <property type="project" value="TreeGrafter"/>
</dbReference>
<keyword evidence="1" id="KW-0819">tRNA processing</keyword>
<gene>
    <name evidence="7" type="ORF">UX78_C0021G0007</name>
</gene>
<accession>A0A0G1UCG7</accession>
<dbReference type="EMBL" id="LCNM01000021">
    <property type="protein sequence ID" value="KKU55395.1"/>
    <property type="molecule type" value="Genomic_DNA"/>
</dbReference>
<dbReference type="SUPFAM" id="SSF54211">
    <property type="entry name" value="Ribosomal protein S5 domain 2-like"/>
    <property type="match status" value="1"/>
</dbReference>
<keyword evidence="4" id="KW-0378">Hydrolase</keyword>
<dbReference type="GO" id="GO:0004526">
    <property type="term" value="F:ribonuclease P activity"/>
    <property type="evidence" value="ECO:0007669"/>
    <property type="project" value="UniProtKB-UniRule"/>
</dbReference>
<reference evidence="7 8" key="1">
    <citation type="journal article" date="2015" name="Nature">
        <title>rRNA introns, odd ribosomes, and small enigmatic genomes across a large radiation of phyla.</title>
        <authorList>
            <person name="Brown C.T."/>
            <person name="Hug L.A."/>
            <person name="Thomas B.C."/>
            <person name="Sharon I."/>
            <person name="Castelle C.J."/>
            <person name="Singh A."/>
            <person name="Wilkins M.J."/>
            <person name="Williams K.H."/>
            <person name="Banfield J.F."/>
        </authorList>
    </citation>
    <scope>NUCLEOTIDE SEQUENCE [LARGE SCALE GENOMIC DNA]</scope>
</reference>
<dbReference type="InterPro" id="IPR014721">
    <property type="entry name" value="Ribsml_uS5_D2-typ_fold_subgr"/>
</dbReference>